<evidence type="ECO:0000313" key="3">
    <source>
        <dbReference type="Proteomes" id="UP000199308"/>
    </source>
</evidence>
<gene>
    <name evidence="2" type="ORF">SAMN05660429_02731</name>
</gene>
<dbReference type="EMBL" id="FOHK01000015">
    <property type="protein sequence ID" value="SET80552.1"/>
    <property type="molecule type" value="Genomic_DNA"/>
</dbReference>
<keyword evidence="3" id="KW-1185">Reference proteome</keyword>
<accession>A0A1I0HA63</accession>
<feature type="transmembrane region" description="Helical" evidence="1">
    <location>
        <begin position="24"/>
        <end position="46"/>
    </location>
</feature>
<protein>
    <submittedName>
        <fullName evidence="2">Uncharacterized protein</fullName>
    </submittedName>
</protein>
<keyword evidence="1" id="KW-0812">Transmembrane</keyword>
<evidence type="ECO:0000313" key="2">
    <source>
        <dbReference type="EMBL" id="SET80552.1"/>
    </source>
</evidence>
<organism evidence="2 3">
    <name type="scientific">Thalassotalea agarivorans</name>
    <name type="common">Thalassomonas agarivorans</name>
    <dbReference type="NCBI Taxonomy" id="349064"/>
    <lineage>
        <taxon>Bacteria</taxon>
        <taxon>Pseudomonadati</taxon>
        <taxon>Pseudomonadota</taxon>
        <taxon>Gammaproteobacteria</taxon>
        <taxon>Alteromonadales</taxon>
        <taxon>Colwelliaceae</taxon>
        <taxon>Thalassotalea</taxon>
    </lineage>
</organism>
<feature type="transmembrane region" description="Helical" evidence="1">
    <location>
        <begin position="58"/>
        <end position="77"/>
    </location>
</feature>
<name>A0A1I0HA63_THASX</name>
<dbReference type="AlphaFoldDB" id="A0A1I0HA63"/>
<keyword evidence="1" id="KW-1133">Transmembrane helix</keyword>
<sequence>MYTNFVLANTQGYDNSQLNFQKCIIGGNWTMIVSFSIALICLMVTFQFEQHFTLHTQIFAHIATILFAGLFKIGYVLRCVGVHGLGYKVF</sequence>
<evidence type="ECO:0000256" key="1">
    <source>
        <dbReference type="SAM" id="Phobius"/>
    </source>
</evidence>
<keyword evidence="1" id="KW-0472">Membrane</keyword>
<reference evidence="2 3" key="1">
    <citation type="submission" date="2016-10" db="EMBL/GenBank/DDBJ databases">
        <authorList>
            <person name="de Groot N.N."/>
        </authorList>
    </citation>
    <scope>NUCLEOTIDE SEQUENCE [LARGE SCALE GENOMIC DNA]</scope>
    <source>
        <strain evidence="2 3">DSM 19706</strain>
    </source>
</reference>
<proteinExistence type="predicted"/>
<dbReference type="Proteomes" id="UP000199308">
    <property type="component" value="Unassembled WGS sequence"/>
</dbReference>